<keyword evidence="3" id="KW-1185">Reference proteome</keyword>
<reference evidence="3" key="1">
    <citation type="journal article" date="2017" name="PLoS ONE">
        <title>The Agassiz's desert tortoise genome provides a resource for the conservation of a threatened species.</title>
        <authorList>
            <person name="Tollis M."/>
            <person name="DeNardo D.F."/>
            <person name="Cornelius J.A."/>
            <person name="Dolby G.A."/>
            <person name="Edwards T."/>
            <person name="Henen B.T."/>
            <person name="Karl A.E."/>
            <person name="Murphy R.W."/>
            <person name="Kusumi K."/>
        </authorList>
    </citation>
    <scope>NUCLEOTIDE SEQUENCE [LARGE SCALE GENOMIC DNA]</scope>
</reference>
<dbReference type="STRING" id="38772.ENSGAGP00000018831"/>
<sequence length="218" mass="24921">MAAGLGDRDPLLRLRRHLREEVEPQALLLQPPPGGAAEPTNVEKKEKPLPRLNIHSAFWILASIAVTYYVEFFKTIKETIQADRNFSACFWKIYLRLKEVNTFNQGWLTVPLRVRERESKCKKGDRCQRLKSWCIVLGSCLLVASLAIAFYCIIYLEWYCGIEDYDAQYPVLIPVTTATFIAAAVCFNIALWPVWSFLTPLLLFTQFMGVVMLVSLLG</sequence>
<dbReference type="PANTHER" id="PTHR31134">
    <property type="entry name" value="TRANSMEMBRANE PROTEIN 128"/>
    <property type="match status" value="1"/>
</dbReference>
<dbReference type="Pfam" id="PF20479">
    <property type="entry name" value="TMEM128"/>
    <property type="match status" value="1"/>
</dbReference>
<accession>A0A452HUQ1</accession>
<feature type="transmembrane region" description="Helical" evidence="1">
    <location>
        <begin position="197"/>
        <end position="217"/>
    </location>
</feature>
<dbReference type="AlphaFoldDB" id="A0A452HUQ1"/>
<feature type="transmembrane region" description="Helical" evidence="1">
    <location>
        <begin position="168"/>
        <end position="190"/>
    </location>
</feature>
<proteinExistence type="predicted"/>
<organism evidence="2 3">
    <name type="scientific">Gopherus agassizii</name>
    <name type="common">Agassiz's desert tortoise</name>
    <dbReference type="NCBI Taxonomy" id="38772"/>
    <lineage>
        <taxon>Eukaryota</taxon>
        <taxon>Metazoa</taxon>
        <taxon>Chordata</taxon>
        <taxon>Craniata</taxon>
        <taxon>Vertebrata</taxon>
        <taxon>Euteleostomi</taxon>
        <taxon>Archelosauria</taxon>
        <taxon>Testudinata</taxon>
        <taxon>Testudines</taxon>
        <taxon>Cryptodira</taxon>
        <taxon>Durocryptodira</taxon>
        <taxon>Testudinoidea</taxon>
        <taxon>Testudinidae</taxon>
        <taxon>Gopherus</taxon>
    </lineage>
</organism>
<evidence type="ECO:0000313" key="3">
    <source>
        <dbReference type="Proteomes" id="UP000291020"/>
    </source>
</evidence>
<reference evidence="2" key="3">
    <citation type="submission" date="2025-09" db="UniProtKB">
        <authorList>
            <consortium name="Ensembl"/>
        </authorList>
    </citation>
    <scope>IDENTIFICATION</scope>
</reference>
<dbReference type="Proteomes" id="UP000291020">
    <property type="component" value="Unassembled WGS sequence"/>
</dbReference>
<evidence type="ECO:0000313" key="2">
    <source>
        <dbReference type="Ensembl" id="ENSGAGP00000018831.1"/>
    </source>
</evidence>
<dbReference type="InterPro" id="IPR033579">
    <property type="entry name" value="TMEM128"/>
</dbReference>
<feature type="transmembrane region" description="Helical" evidence="1">
    <location>
        <begin position="52"/>
        <end position="70"/>
    </location>
</feature>
<dbReference type="Ensembl" id="ENSGAGT00000021466.1">
    <property type="protein sequence ID" value="ENSGAGP00000018831.1"/>
    <property type="gene ID" value="ENSGAGG00000013935.1"/>
</dbReference>
<reference evidence="2" key="2">
    <citation type="submission" date="2025-08" db="UniProtKB">
        <authorList>
            <consortium name="Ensembl"/>
        </authorList>
    </citation>
    <scope>IDENTIFICATION</scope>
</reference>
<keyword evidence="1" id="KW-1133">Transmembrane helix</keyword>
<protein>
    <submittedName>
        <fullName evidence="2">Uncharacterized protein</fullName>
    </submittedName>
</protein>
<keyword evidence="1" id="KW-0812">Transmembrane</keyword>
<keyword evidence="1" id="KW-0472">Membrane</keyword>
<dbReference type="PANTHER" id="PTHR31134:SF1">
    <property type="entry name" value="TRANSMEMBRANE PROTEIN 128"/>
    <property type="match status" value="1"/>
</dbReference>
<feature type="transmembrane region" description="Helical" evidence="1">
    <location>
        <begin position="132"/>
        <end position="156"/>
    </location>
</feature>
<evidence type="ECO:0000256" key="1">
    <source>
        <dbReference type="SAM" id="Phobius"/>
    </source>
</evidence>
<name>A0A452HUQ1_9SAUR</name>